<evidence type="ECO:0000313" key="3">
    <source>
        <dbReference type="Proteomes" id="UP000623687"/>
    </source>
</evidence>
<dbReference type="AlphaFoldDB" id="A0A8H6ZNU6"/>
<evidence type="ECO:0000313" key="2">
    <source>
        <dbReference type="EMBL" id="KAF7422841.1"/>
    </source>
</evidence>
<dbReference type="GeneID" id="59380818"/>
<dbReference type="Pfam" id="PF12937">
    <property type="entry name" value="F-box-like"/>
    <property type="match status" value="1"/>
</dbReference>
<feature type="domain" description="F-box" evidence="1">
    <location>
        <begin position="3"/>
        <end position="59"/>
    </location>
</feature>
<accession>A0A8H6ZNU6</accession>
<gene>
    <name evidence="2" type="ORF">PC9H_011000</name>
</gene>
<dbReference type="InterPro" id="IPR001810">
    <property type="entry name" value="F-box_dom"/>
</dbReference>
<dbReference type="VEuPathDB" id="FungiDB:PC9H_011000"/>
<organism evidence="2 3">
    <name type="scientific">Pleurotus ostreatus</name>
    <name type="common">Oyster mushroom</name>
    <name type="synonym">White-rot fungus</name>
    <dbReference type="NCBI Taxonomy" id="5322"/>
    <lineage>
        <taxon>Eukaryota</taxon>
        <taxon>Fungi</taxon>
        <taxon>Dikarya</taxon>
        <taxon>Basidiomycota</taxon>
        <taxon>Agaricomycotina</taxon>
        <taxon>Agaricomycetes</taxon>
        <taxon>Agaricomycetidae</taxon>
        <taxon>Agaricales</taxon>
        <taxon>Pleurotineae</taxon>
        <taxon>Pleurotaceae</taxon>
        <taxon>Pleurotus</taxon>
    </lineage>
</organism>
<dbReference type="RefSeq" id="XP_036627873.1">
    <property type="nucleotide sequence ID" value="XM_036780490.1"/>
</dbReference>
<protein>
    <recommendedName>
        <fullName evidence="1">F-box domain-containing protein</fullName>
    </recommendedName>
</protein>
<sequence>MTSRLPVELVREILASIEDPEDDDDLTATYTVSPILIACSLVCHAWNDICRPRIFSKIVINQDTAGLLDRLSFLHFTAPYLTRYIVCLHLWWDDDVALAPPWVSDCFAHMRNLTSLCLIWDPSTTVAAHIALSTLGIMSLIPELCLKELALVGWRVDEDGSDILPFLSACSTSLDELVIVITHTFDHGALLRPADPSIIRLEALRELVVIGKGDRLPRIDAIECPNLRSLTIEHLGDGPWGIPPKISDKLVDLTVTAPCSSLIPELGQRIRPSELKLEVQKESDEAYRSAMVWIRDCIARLPFPCAIRELVIEIANEEGKDLDALDYPSLADYEELYRAVRSLAQHGALRNMDVTLKTYVASGKVYEDDHEGEAAKLDEAFGPLLRTGKMTVNLTLDQTQD</sequence>
<proteinExistence type="predicted"/>
<reference evidence="2" key="1">
    <citation type="submission" date="2019-07" db="EMBL/GenBank/DDBJ databases">
        <authorList>
            <person name="Palmer J.M."/>
        </authorList>
    </citation>
    <scope>NUCLEOTIDE SEQUENCE</scope>
    <source>
        <strain evidence="2">PC9</strain>
    </source>
</reference>
<dbReference type="Proteomes" id="UP000623687">
    <property type="component" value="Unassembled WGS sequence"/>
</dbReference>
<keyword evidence="3" id="KW-1185">Reference proteome</keyword>
<dbReference type="EMBL" id="JACETU010000008">
    <property type="protein sequence ID" value="KAF7422841.1"/>
    <property type="molecule type" value="Genomic_DNA"/>
</dbReference>
<name>A0A8H6ZNU6_PLEOS</name>
<evidence type="ECO:0000259" key="1">
    <source>
        <dbReference type="Pfam" id="PF12937"/>
    </source>
</evidence>
<dbReference type="CDD" id="cd09917">
    <property type="entry name" value="F-box_SF"/>
    <property type="match status" value="1"/>
</dbReference>
<dbReference type="OrthoDB" id="10394755at2759"/>
<comment type="caution">
    <text evidence="2">The sequence shown here is derived from an EMBL/GenBank/DDBJ whole genome shotgun (WGS) entry which is preliminary data.</text>
</comment>